<proteinExistence type="predicted"/>
<evidence type="ECO:0000313" key="1">
    <source>
        <dbReference type="EMBL" id="KHF98491.1"/>
    </source>
</evidence>
<organism evidence="1 2">
    <name type="scientific">Gossypium arboreum</name>
    <name type="common">Tree cotton</name>
    <name type="synonym">Gossypium nanking</name>
    <dbReference type="NCBI Taxonomy" id="29729"/>
    <lineage>
        <taxon>Eukaryota</taxon>
        <taxon>Viridiplantae</taxon>
        <taxon>Streptophyta</taxon>
        <taxon>Embryophyta</taxon>
        <taxon>Tracheophyta</taxon>
        <taxon>Spermatophyta</taxon>
        <taxon>Magnoliopsida</taxon>
        <taxon>eudicotyledons</taxon>
        <taxon>Gunneridae</taxon>
        <taxon>Pentapetalae</taxon>
        <taxon>rosids</taxon>
        <taxon>malvids</taxon>
        <taxon>Malvales</taxon>
        <taxon>Malvaceae</taxon>
        <taxon>Malvoideae</taxon>
        <taxon>Gossypium</taxon>
    </lineage>
</organism>
<name>A0A0B0MDM6_GOSAR</name>
<evidence type="ECO:0000313" key="2">
    <source>
        <dbReference type="Proteomes" id="UP000032142"/>
    </source>
</evidence>
<dbReference type="AlphaFoldDB" id="A0A0B0MDM6"/>
<dbReference type="EMBL" id="JRRC01040955">
    <property type="protein sequence ID" value="KHF98491.1"/>
    <property type="molecule type" value="Genomic_DNA"/>
</dbReference>
<protein>
    <submittedName>
        <fullName evidence="1">Uncharacterized protein</fullName>
    </submittedName>
</protein>
<gene>
    <name evidence="1" type="ORF">F383_37602</name>
</gene>
<sequence length="69" mass="8277">MCSIAKYSQFICIYSIFSYTYITYHHLHIYLLLTNVEHISTYLNKLFIHSVTYISECQLNYTESNRIRG</sequence>
<comment type="caution">
    <text evidence="1">The sequence shown here is derived from an EMBL/GenBank/DDBJ whole genome shotgun (WGS) entry which is preliminary data.</text>
</comment>
<accession>A0A0B0MDM6</accession>
<keyword evidence="2" id="KW-1185">Reference proteome</keyword>
<reference evidence="2" key="1">
    <citation type="submission" date="2014-09" db="EMBL/GenBank/DDBJ databases">
        <authorList>
            <person name="Mudge J."/>
            <person name="Ramaraj T."/>
            <person name="Lindquist I.E."/>
            <person name="Bharti A.K."/>
            <person name="Sundararajan A."/>
            <person name="Cameron C.T."/>
            <person name="Woodward J.E."/>
            <person name="May G.D."/>
            <person name="Brubaker C."/>
            <person name="Broadhvest J."/>
            <person name="Wilkins T.A."/>
        </authorList>
    </citation>
    <scope>NUCLEOTIDE SEQUENCE</scope>
    <source>
        <strain evidence="2">cv. AKA8401</strain>
    </source>
</reference>
<dbReference type="Proteomes" id="UP000032142">
    <property type="component" value="Unassembled WGS sequence"/>
</dbReference>